<reference evidence="5 6" key="1">
    <citation type="journal article" date="2023" name="Microbiol. Spectr.">
        <title>Symbiosis of Carpenter Bees with Uncharacterized Lactic Acid Bacteria Showing NAD Auxotrophy.</title>
        <authorList>
            <person name="Kawasaki S."/>
            <person name="Ozawa K."/>
            <person name="Mori T."/>
            <person name="Yamamoto A."/>
            <person name="Ito M."/>
            <person name="Ohkuma M."/>
            <person name="Sakamoto M."/>
            <person name="Matsutani M."/>
        </authorList>
    </citation>
    <scope>NUCLEOTIDE SEQUENCE [LARGE SCALE GENOMIC DNA]</scope>
    <source>
        <strain evidence="5 6">Kim37-2</strain>
    </source>
</reference>
<keyword evidence="6" id="KW-1185">Reference proteome</keyword>
<feature type="domain" description="RCC1-like" evidence="4">
    <location>
        <begin position="178"/>
        <end position="426"/>
    </location>
</feature>
<dbReference type="InterPro" id="IPR013378">
    <property type="entry name" value="InlB-like_B-rpt"/>
</dbReference>
<dbReference type="InterPro" id="IPR058923">
    <property type="entry name" value="RCC1-like_dom"/>
</dbReference>
<dbReference type="Pfam" id="PF09479">
    <property type="entry name" value="Flg_new"/>
    <property type="match status" value="1"/>
</dbReference>
<dbReference type="PRINTS" id="PR00633">
    <property type="entry name" value="RCCNDNSATION"/>
</dbReference>
<dbReference type="PROSITE" id="PS50012">
    <property type="entry name" value="RCC1_3"/>
    <property type="match status" value="12"/>
</dbReference>
<evidence type="ECO:0000313" key="5">
    <source>
        <dbReference type="EMBL" id="BDR52784.1"/>
    </source>
</evidence>
<dbReference type="Gene3D" id="2.130.10.30">
    <property type="entry name" value="Regulator of chromosome condensation 1/beta-lactamase-inhibitor protein II"/>
    <property type="match status" value="5"/>
</dbReference>
<keyword evidence="2" id="KW-0677">Repeat</keyword>
<dbReference type="PANTHER" id="PTHR22870">
    <property type="entry name" value="REGULATOR OF CHROMOSOME CONDENSATION"/>
    <property type="match status" value="1"/>
</dbReference>
<dbReference type="InterPro" id="IPR009091">
    <property type="entry name" value="RCC1/BLIP-II"/>
</dbReference>
<dbReference type="InterPro" id="IPR042229">
    <property type="entry name" value="Listeria/Bacterioides_rpt_sf"/>
</dbReference>
<organism evidence="5 6">
    <name type="scientific">Bombiscardovia nodaiensis</name>
    <dbReference type="NCBI Taxonomy" id="2932181"/>
    <lineage>
        <taxon>Bacteria</taxon>
        <taxon>Bacillati</taxon>
        <taxon>Actinomycetota</taxon>
        <taxon>Actinomycetes</taxon>
        <taxon>Bifidobacteriales</taxon>
        <taxon>Bifidobacteriaceae</taxon>
        <taxon>Bombiscardovia</taxon>
    </lineage>
</organism>
<dbReference type="SUPFAM" id="SSF50985">
    <property type="entry name" value="RCC1/BLIP-II"/>
    <property type="match status" value="3"/>
</dbReference>
<evidence type="ECO:0000313" key="6">
    <source>
        <dbReference type="Proteomes" id="UP001321766"/>
    </source>
</evidence>
<dbReference type="Gene3D" id="2.60.40.4270">
    <property type="entry name" value="Listeria-Bacteroides repeat domain"/>
    <property type="match status" value="1"/>
</dbReference>
<evidence type="ECO:0000256" key="2">
    <source>
        <dbReference type="ARBA" id="ARBA00022737"/>
    </source>
</evidence>
<dbReference type="Pfam" id="PF00415">
    <property type="entry name" value="RCC1"/>
    <property type="match status" value="3"/>
</dbReference>
<feature type="domain" description="RCC1-like" evidence="4">
    <location>
        <begin position="615"/>
        <end position="888"/>
    </location>
</feature>
<comment type="subcellular location">
    <subcellularLocation>
        <location evidence="1">Cell envelope</location>
    </subcellularLocation>
</comment>
<feature type="region of interest" description="Disordered" evidence="3">
    <location>
        <begin position="1"/>
        <end position="26"/>
    </location>
</feature>
<dbReference type="PROSITE" id="PS00626">
    <property type="entry name" value="RCC1_2"/>
    <property type="match status" value="3"/>
</dbReference>
<evidence type="ECO:0000256" key="1">
    <source>
        <dbReference type="ARBA" id="ARBA00004196"/>
    </source>
</evidence>
<accession>A0ABM8B7R2</accession>
<dbReference type="EMBL" id="AP026798">
    <property type="protein sequence ID" value="BDR52784.1"/>
    <property type="molecule type" value="Genomic_DNA"/>
</dbReference>
<name>A0ABM8B7R2_9BIFI</name>
<sequence length="1116" mass="116505">MSWGGGLSLAKSATAGPTPQGNTNPLLRSIDYTSETVNGFTLNPTKGPANQDNLATITPPKAPPATNAKFVKISAGTSHVLALTDDGETYGWGANYTGEVGDGTTVTRYEPIHITNPAGVHFTQISAGGGSSGGNSMAIGSDGNVYAWGDNSEGQIGDGTKTNRLVPTKISLGTSARPVQVCAGFYYSMVLTSDNAIYMWGANFRGRLANGSATAGSTTPVRILPGAIPSGTQITSISAGTDHAMALSSTGTAYAWGRNDMGQVGDGTTVDKLTPVKVLPGEMTPGSTIIAISAGGWHSLAIGSDHTVYGWGSNTFYSLGTGNRANKSTPTKVLRAAMVPNTYITAISAGRYHSVAIGNDNTVYGWGLNDNGQLGDGTRYDRMSPVKTSNTTLTAGTHFTAISASLGGDQTAGLASDNTVYGWGKCVLFDGGPHLSPYQAIPPIIRWQYTITAVSFGSSPVNQKTENTNTRAWNLQVPQHPVGLVDVAVSYSIDGIDTSNKVFPNVQTGSLTLHYEYKTTQTVQFDLAGAPGTAPDNQYPMTGGLIDSPDPTPTWAGHEFKGWFTASGDRWDFNTPVSSNMTLTAKWRPNQFKLNPNKGPVSGGNTVRITPPEPPEGVKYTQISGGGQLSLAIGNDGNTYAWGTNIYGQLGDGVTPVGISSYSTTPVRVRAPKGIHFIEVGAGHDSAIALATDGNVYTWGDGVHGQLANGEGYLQSNVPIKASIGAITRGTYITTISAGGNFILALSNDGGLYAWGQNLYGQLGDDSLTNKYVPVKVKEGAIAAGTYITAIIAGYQHSIALGSNHALYSWGLNNYGQLGDGSNTNKSTPVKILPGEITPGTYITTLNTGNGDFNLAIANDHTVYAWGNNYSGQLGDGSNTNKNTPVKILPGEITPGTYITTLKTGPGYTMALTDDHAVYMWGDNWRGVLGNGTTLGRNTPGKIISGDIPSGTDITAISAGYAHALALGNDSTIYAWGDNGAGELGTGNTASRSTPVRVGKKHEITVTGIKFDQTEAAPAPVWDAGSSTWNVSAPAHSSGQVTANIHWTLDGTAQSDYPLPYTYNDFLTLPKAGAIPLHRLTGGTLLGLTTLSALTYAGYQLSHRRQHPGKHATISA</sequence>
<dbReference type="Proteomes" id="UP001321766">
    <property type="component" value="Chromosome"/>
</dbReference>
<dbReference type="InterPro" id="IPR051210">
    <property type="entry name" value="Ub_ligase/GEF_domain"/>
</dbReference>
<protein>
    <recommendedName>
        <fullName evidence="4">RCC1-like domain-containing protein</fullName>
    </recommendedName>
</protein>
<feature type="region of interest" description="Disordered" evidence="3">
    <location>
        <begin position="590"/>
        <end position="615"/>
    </location>
</feature>
<proteinExistence type="predicted"/>
<dbReference type="InterPro" id="IPR000408">
    <property type="entry name" value="Reg_chr_condens"/>
</dbReference>
<feature type="compositionally biased region" description="Polar residues" evidence="3">
    <location>
        <begin position="15"/>
        <end position="26"/>
    </location>
</feature>
<evidence type="ECO:0000256" key="3">
    <source>
        <dbReference type="SAM" id="MobiDB-lite"/>
    </source>
</evidence>
<dbReference type="Pfam" id="PF25390">
    <property type="entry name" value="WD40_RLD"/>
    <property type="match status" value="2"/>
</dbReference>
<gene>
    <name evidence="5" type="ORF">KIM372_06910</name>
</gene>
<evidence type="ECO:0000259" key="4">
    <source>
        <dbReference type="Pfam" id="PF25390"/>
    </source>
</evidence>
<dbReference type="PANTHER" id="PTHR22870:SF408">
    <property type="entry name" value="OS09G0560450 PROTEIN"/>
    <property type="match status" value="1"/>
</dbReference>